<organism evidence="2 3">
    <name type="scientific">Portunus trituberculatus</name>
    <name type="common">Swimming crab</name>
    <name type="synonym">Neptunus trituberculatus</name>
    <dbReference type="NCBI Taxonomy" id="210409"/>
    <lineage>
        <taxon>Eukaryota</taxon>
        <taxon>Metazoa</taxon>
        <taxon>Ecdysozoa</taxon>
        <taxon>Arthropoda</taxon>
        <taxon>Crustacea</taxon>
        <taxon>Multicrustacea</taxon>
        <taxon>Malacostraca</taxon>
        <taxon>Eumalacostraca</taxon>
        <taxon>Eucarida</taxon>
        <taxon>Decapoda</taxon>
        <taxon>Pleocyemata</taxon>
        <taxon>Brachyura</taxon>
        <taxon>Eubrachyura</taxon>
        <taxon>Portunoidea</taxon>
        <taxon>Portunidae</taxon>
        <taxon>Portuninae</taxon>
        <taxon>Portunus</taxon>
    </lineage>
</organism>
<evidence type="ECO:0000313" key="2">
    <source>
        <dbReference type="EMBL" id="MPC91458.1"/>
    </source>
</evidence>
<protein>
    <submittedName>
        <fullName evidence="2">Uncharacterized protein</fullName>
    </submittedName>
</protein>
<reference evidence="2 3" key="1">
    <citation type="submission" date="2019-05" db="EMBL/GenBank/DDBJ databases">
        <title>Another draft genome of Portunus trituberculatus and its Hox gene families provides insights of decapod evolution.</title>
        <authorList>
            <person name="Jeong J.-H."/>
            <person name="Song I."/>
            <person name="Kim S."/>
            <person name="Choi T."/>
            <person name="Kim D."/>
            <person name="Ryu S."/>
            <person name="Kim W."/>
        </authorList>
    </citation>
    <scope>NUCLEOTIDE SEQUENCE [LARGE SCALE GENOMIC DNA]</scope>
    <source>
        <tissue evidence="2">Muscle</tissue>
    </source>
</reference>
<name>A0A5B7JER1_PORTR</name>
<gene>
    <name evidence="2" type="ORF">E2C01_086496</name>
</gene>
<evidence type="ECO:0000256" key="1">
    <source>
        <dbReference type="SAM" id="MobiDB-lite"/>
    </source>
</evidence>
<feature type="region of interest" description="Disordered" evidence="1">
    <location>
        <begin position="1"/>
        <end position="43"/>
    </location>
</feature>
<accession>A0A5B7JER1</accession>
<keyword evidence="3" id="KW-1185">Reference proteome</keyword>
<sequence>MTSYLHHRHDTHWNFPPDRPSHVQGVPGQEEHPMRGEKCEKSAGVRGGREIANLGGLATNLGRDCQCGLNPALPPPLPPSFSLPTLFPPYPTTHPNPFSLPWHALPAVPHPPKHSWHCLGHLQ</sequence>
<dbReference type="EMBL" id="VSRR010087838">
    <property type="protein sequence ID" value="MPC91458.1"/>
    <property type="molecule type" value="Genomic_DNA"/>
</dbReference>
<feature type="compositionally biased region" description="Basic and acidic residues" evidence="1">
    <location>
        <begin position="29"/>
        <end position="43"/>
    </location>
</feature>
<proteinExistence type="predicted"/>
<dbReference type="Proteomes" id="UP000324222">
    <property type="component" value="Unassembled WGS sequence"/>
</dbReference>
<dbReference type="AlphaFoldDB" id="A0A5B7JER1"/>
<evidence type="ECO:0000313" key="3">
    <source>
        <dbReference type="Proteomes" id="UP000324222"/>
    </source>
</evidence>
<comment type="caution">
    <text evidence="2">The sequence shown here is derived from an EMBL/GenBank/DDBJ whole genome shotgun (WGS) entry which is preliminary data.</text>
</comment>
<feature type="compositionally biased region" description="Basic residues" evidence="1">
    <location>
        <begin position="1"/>
        <end position="10"/>
    </location>
</feature>